<dbReference type="InterPro" id="IPR020843">
    <property type="entry name" value="ER"/>
</dbReference>
<feature type="domain" description="Enoyl reductase (ER)" evidence="2">
    <location>
        <begin position="22"/>
        <end position="343"/>
    </location>
</feature>
<evidence type="ECO:0000313" key="4">
    <source>
        <dbReference type="Proteomes" id="UP000284706"/>
    </source>
</evidence>
<protein>
    <recommendedName>
        <fullName evidence="2">Enoyl reductase (ER) domain-containing protein</fullName>
    </recommendedName>
</protein>
<dbReference type="OrthoDB" id="809632at2759"/>
<dbReference type="EMBL" id="NHYE01004713">
    <property type="protein sequence ID" value="PPQ82716.1"/>
    <property type="molecule type" value="Genomic_DNA"/>
</dbReference>
<dbReference type="Gene3D" id="3.40.50.720">
    <property type="entry name" value="NAD(P)-binding Rossmann-like Domain"/>
    <property type="match status" value="1"/>
</dbReference>
<dbReference type="SMART" id="SM00829">
    <property type="entry name" value="PKS_ER"/>
    <property type="match status" value="1"/>
</dbReference>
<dbReference type="InterPro" id="IPR011032">
    <property type="entry name" value="GroES-like_sf"/>
</dbReference>
<sequence>MAPIVNGRVIFNEIPREFPEPGRTLVYDTSEKLDPDTVLLDGGVLIKTLDLSIDPYMRSRMREPHVKSYLPAYELGKPIDGLGIGKVIRSDNPMYKRGDIVHGMIAYAHFSIYKGADRYPNLQLRILEGFPKLPWSTYLGVLGMPGQTAYYAWKEFSSAKKGERAFVSTGAGPVGSLVIQLAKRDGVMTIGSAGSAEKVQFMKEIGADVAFNYKTTNTLDVLQKEDGIDIYWDNVGGETLDSALEAAHFRGRFIECGMISGYNTGNKTPITNLMQVVSKSLTLYGFIVIHLAPKYEKEFYEVLPPLVASGEIKYREEITPGLENVGNVILSVQKGLNKAKAVVHVADD</sequence>
<evidence type="ECO:0000313" key="3">
    <source>
        <dbReference type="EMBL" id="PPQ82716.1"/>
    </source>
</evidence>
<keyword evidence="1" id="KW-0560">Oxidoreductase</keyword>
<organism evidence="3 4">
    <name type="scientific">Gymnopilus dilepis</name>
    <dbReference type="NCBI Taxonomy" id="231916"/>
    <lineage>
        <taxon>Eukaryota</taxon>
        <taxon>Fungi</taxon>
        <taxon>Dikarya</taxon>
        <taxon>Basidiomycota</taxon>
        <taxon>Agaricomycotina</taxon>
        <taxon>Agaricomycetes</taxon>
        <taxon>Agaricomycetidae</taxon>
        <taxon>Agaricales</taxon>
        <taxon>Agaricineae</taxon>
        <taxon>Hymenogastraceae</taxon>
        <taxon>Gymnopilus</taxon>
    </lineage>
</organism>
<dbReference type="InterPro" id="IPR036291">
    <property type="entry name" value="NAD(P)-bd_dom_sf"/>
</dbReference>
<dbReference type="PANTHER" id="PTHR43205">
    <property type="entry name" value="PROSTAGLANDIN REDUCTASE"/>
    <property type="match status" value="1"/>
</dbReference>
<dbReference type="CDD" id="cd05288">
    <property type="entry name" value="PGDH"/>
    <property type="match status" value="1"/>
</dbReference>
<name>A0A409WW81_9AGAR</name>
<dbReference type="Pfam" id="PF00107">
    <property type="entry name" value="ADH_zinc_N"/>
    <property type="match status" value="1"/>
</dbReference>
<dbReference type="Gene3D" id="3.90.180.10">
    <property type="entry name" value="Medium-chain alcohol dehydrogenases, catalytic domain"/>
    <property type="match status" value="1"/>
</dbReference>
<dbReference type="InParanoid" id="A0A409WW81"/>
<dbReference type="SUPFAM" id="SSF50129">
    <property type="entry name" value="GroES-like"/>
    <property type="match status" value="1"/>
</dbReference>
<keyword evidence="4" id="KW-1185">Reference proteome</keyword>
<dbReference type="PANTHER" id="PTHR43205:SF7">
    <property type="entry name" value="PROSTAGLANDIN REDUCTASE 1"/>
    <property type="match status" value="1"/>
</dbReference>
<proteinExistence type="predicted"/>
<reference evidence="3 4" key="1">
    <citation type="journal article" date="2018" name="Evol. Lett.">
        <title>Horizontal gene cluster transfer increased hallucinogenic mushroom diversity.</title>
        <authorList>
            <person name="Reynolds H.T."/>
            <person name="Vijayakumar V."/>
            <person name="Gluck-Thaler E."/>
            <person name="Korotkin H.B."/>
            <person name="Matheny P.B."/>
            <person name="Slot J.C."/>
        </authorList>
    </citation>
    <scope>NUCLEOTIDE SEQUENCE [LARGE SCALE GENOMIC DNA]</scope>
    <source>
        <strain evidence="3 4">SRW20</strain>
    </source>
</reference>
<dbReference type="FunCoup" id="A0A409WW81">
    <property type="interactions" value="65"/>
</dbReference>
<gene>
    <name evidence="3" type="ORF">CVT26_001035</name>
</gene>
<dbReference type="GO" id="GO:0016628">
    <property type="term" value="F:oxidoreductase activity, acting on the CH-CH group of donors, NAD or NADP as acceptor"/>
    <property type="evidence" value="ECO:0007669"/>
    <property type="project" value="InterPro"/>
</dbReference>
<dbReference type="SUPFAM" id="SSF51735">
    <property type="entry name" value="NAD(P)-binding Rossmann-fold domains"/>
    <property type="match status" value="1"/>
</dbReference>
<dbReference type="InterPro" id="IPR045010">
    <property type="entry name" value="MDR_fam"/>
</dbReference>
<dbReference type="InterPro" id="IPR013149">
    <property type="entry name" value="ADH-like_C"/>
</dbReference>
<accession>A0A409WW81</accession>
<dbReference type="Proteomes" id="UP000284706">
    <property type="component" value="Unassembled WGS sequence"/>
</dbReference>
<evidence type="ECO:0000256" key="1">
    <source>
        <dbReference type="ARBA" id="ARBA00023002"/>
    </source>
</evidence>
<dbReference type="FunFam" id="3.40.50.720:FF:000121">
    <property type="entry name" value="Prostaglandin reductase 2"/>
    <property type="match status" value="1"/>
</dbReference>
<comment type="caution">
    <text evidence="3">The sequence shown here is derived from an EMBL/GenBank/DDBJ whole genome shotgun (WGS) entry which is preliminary data.</text>
</comment>
<evidence type="ECO:0000259" key="2">
    <source>
        <dbReference type="SMART" id="SM00829"/>
    </source>
</evidence>
<dbReference type="InterPro" id="IPR041694">
    <property type="entry name" value="ADH_N_2"/>
</dbReference>
<dbReference type="Pfam" id="PF16884">
    <property type="entry name" value="ADH_N_2"/>
    <property type="match status" value="1"/>
</dbReference>
<dbReference type="AlphaFoldDB" id="A0A409WW81"/>